<sequence length="177" mass="19764">MIDVSYAEWFGLHTNDVLHLVWCSATTTDVLAAYGISPENTKPMRFQSDDVDMLIGHLGNGTIIMDYDVDYWARGCLPALAQYGPCLSAAWCDDAPAIVSYYAQGGRVVAFDASFRDWYPDPDLASVEEWIAATPGGREMWDTRWDRAILMTAEALLQAAVDDEWMRSTHIGVTFPE</sequence>
<keyword evidence="2" id="KW-1185">Reference proteome</keyword>
<protein>
    <submittedName>
        <fullName evidence="1">Uncharacterized protein</fullName>
    </submittedName>
</protein>
<gene>
    <name evidence="1" type="ORF">AB0K40_03175</name>
</gene>
<dbReference type="RefSeq" id="WP_364444874.1">
    <property type="nucleotide sequence ID" value="NZ_JBFARM010000001.1"/>
</dbReference>
<evidence type="ECO:0000313" key="2">
    <source>
        <dbReference type="Proteomes" id="UP001552427"/>
    </source>
</evidence>
<name>A0ABV3GX17_9ACTN</name>
<accession>A0ABV3GX17</accession>
<evidence type="ECO:0000313" key="1">
    <source>
        <dbReference type="EMBL" id="MEV4284485.1"/>
    </source>
</evidence>
<dbReference type="Proteomes" id="UP001552427">
    <property type="component" value="Unassembled WGS sequence"/>
</dbReference>
<organism evidence="1 2">
    <name type="scientific">Nonomuraea bangladeshensis</name>
    <dbReference type="NCBI Taxonomy" id="404385"/>
    <lineage>
        <taxon>Bacteria</taxon>
        <taxon>Bacillati</taxon>
        <taxon>Actinomycetota</taxon>
        <taxon>Actinomycetes</taxon>
        <taxon>Streptosporangiales</taxon>
        <taxon>Streptosporangiaceae</taxon>
        <taxon>Nonomuraea</taxon>
    </lineage>
</organism>
<proteinExistence type="predicted"/>
<dbReference type="EMBL" id="JBFARM010000001">
    <property type="protein sequence ID" value="MEV4284485.1"/>
    <property type="molecule type" value="Genomic_DNA"/>
</dbReference>
<reference evidence="1 2" key="1">
    <citation type="submission" date="2024-06" db="EMBL/GenBank/DDBJ databases">
        <title>The Natural Products Discovery Center: Release of the First 8490 Sequenced Strains for Exploring Actinobacteria Biosynthetic Diversity.</title>
        <authorList>
            <person name="Kalkreuter E."/>
            <person name="Kautsar S.A."/>
            <person name="Yang D."/>
            <person name="Bader C.D."/>
            <person name="Teijaro C.N."/>
            <person name="Fluegel L."/>
            <person name="Davis C.M."/>
            <person name="Simpson J.R."/>
            <person name="Lauterbach L."/>
            <person name="Steele A.D."/>
            <person name="Gui C."/>
            <person name="Meng S."/>
            <person name="Li G."/>
            <person name="Viehrig K."/>
            <person name="Ye F."/>
            <person name="Su P."/>
            <person name="Kiefer A.F."/>
            <person name="Nichols A."/>
            <person name="Cepeda A.J."/>
            <person name="Yan W."/>
            <person name="Fan B."/>
            <person name="Jiang Y."/>
            <person name="Adhikari A."/>
            <person name="Zheng C.-J."/>
            <person name="Schuster L."/>
            <person name="Cowan T.M."/>
            <person name="Smanski M.J."/>
            <person name="Chevrette M.G."/>
            <person name="De Carvalho L.P.S."/>
            <person name="Shen B."/>
        </authorList>
    </citation>
    <scope>NUCLEOTIDE SEQUENCE [LARGE SCALE GENOMIC DNA]</scope>
    <source>
        <strain evidence="1 2">NPDC049574</strain>
    </source>
</reference>
<comment type="caution">
    <text evidence="1">The sequence shown here is derived from an EMBL/GenBank/DDBJ whole genome shotgun (WGS) entry which is preliminary data.</text>
</comment>